<evidence type="ECO:0000313" key="2">
    <source>
        <dbReference type="Proteomes" id="UP001327560"/>
    </source>
</evidence>
<proteinExistence type="predicted"/>
<evidence type="ECO:0000313" key="1">
    <source>
        <dbReference type="EMBL" id="WOL13987.1"/>
    </source>
</evidence>
<protein>
    <recommendedName>
        <fullName evidence="3">rRNA methylase YtqB</fullName>
    </recommendedName>
</protein>
<dbReference type="SUPFAM" id="SSF53335">
    <property type="entry name" value="S-adenosyl-L-methionine-dependent methyltransferases"/>
    <property type="match status" value="1"/>
</dbReference>
<dbReference type="PANTHER" id="PTHR35276:SF1">
    <property type="entry name" value="TRNA (MNM(5)S(2)U34)-METHYLTRANSFERASE, CHLOROPLASTIC"/>
    <property type="match status" value="1"/>
</dbReference>
<dbReference type="EMBL" id="CP136896">
    <property type="protein sequence ID" value="WOL13987.1"/>
    <property type="molecule type" value="Genomic_DNA"/>
</dbReference>
<accession>A0AAQ3KUS6</accession>
<dbReference type="InterPro" id="IPR010719">
    <property type="entry name" value="MnmM_MeTrfase"/>
</dbReference>
<dbReference type="AlphaFoldDB" id="A0AAQ3KUS6"/>
<dbReference type="Pfam" id="PF06962">
    <property type="entry name" value="rRNA_methylase"/>
    <property type="match status" value="1"/>
</dbReference>
<organism evidence="1 2">
    <name type="scientific">Canna indica</name>
    <name type="common">Indian-shot</name>
    <dbReference type="NCBI Taxonomy" id="4628"/>
    <lineage>
        <taxon>Eukaryota</taxon>
        <taxon>Viridiplantae</taxon>
        <taxon>Streptophyta</taxon>
        <taxon>Embryophyta</taxon>
        <taxon>Tracheophyta</taxon>
        <taxon>Spermatophyta</taxon>
        <taxon>Magnoliopsida</taxon>
        <taxon>Liliopsida</taxon>
        <taxon>Zingiberales</taxon>
        <taxon>Cannaceae</taxon>
        <taxon>Canna</taxon>
    </lineage>
</organism>
<dbReference type="PANTHER" id="PTHR35276">
    <property type="entry name" value="S-ADENOSYL-L-METHIONINE-DEPENDENT METHYLTRANSFERASES SUPERFAMILY PROTEIN"/>
    <property type="match status" value="1"/>
</dbReference>
<dbReference type="CDD" id="cd02440">
    <property type="entry name" value="AdoMet_MTases"/>
    <property type="match status" value="1"/>
</dbReference>
<dbReference type="Proteomes" id="UP001327560">
    <property type="component" value="Chromosome 7"/>
</dbReference>
<dbReference type="InterPro" id="IPR029063">
    <property type="entry name" value="SAM-dependent_MTases_sf"/>
</dbReference>
<keyword evidence="2" id="KW-1185">Reference proteome</keyword>
<evidence type="ECO:0008006" key="3">
    <source>
        <dbReference type="Google" id="ProtNLM"/>
    </source>
</evidence>
<reference evidence="1 2" key="1">
    <citation type="submission" date="2023-10" db="EMBL/GenBank/DDBJ databases">
        <title>Chromosome-scale genome assembly provides insights into flower coloration mechanisms of Canna indica.</title>
        <authorList>
            <person name="Li C."/>
        </authorList>
    </citation>
    <scope>NUCLEOTIDE SEQUENCE [LARGE SCALE GENOMIC DNA]</scope>
    <source>
        <tissue evidence="1">Flower</tissue>
    </source>
</reference>
<sequence>METLTLISPHFRRFCTPSPLRSLFRRSISLKCQLSTHSFKKSEAKEFPVAGMEEAFMGFITGKKKATEVAHSVWKNIIQNGDSVIDATCGNGYDTQALLTMVANESGRGYVYGIDIQQEALDNTSYLLETSVEESKRKQVKLFKLCHSKMEDIVQKDMPIRLVAFNLGYLPGGDKAVLTMPGTTVAALEAASRILASGGLISIMVYIGHSGGRDELESVQGFASGLPVECWTTLKFEMLNRPTAPVLIMIFKK</sequence>
<gene>
    <name evidence="1" type="ORF">Cni_G22767</name>
</gene>
<dbReference type="Gene3D" id="3.40.50.150">
    <property type="entry name" value="Vaccinia Virus protein VP39"/>
    <property type="match status" value="1"/>
</dbReference>
<name>A0AAQ3KUS6_9LILI</name>